<dbReference type="Gene3D" id="1.50.10.10">
    <property type="match status" value="1"/>
</dbReference>
<keyword evidence="7 9" id="KW-0378">Hydrolase</keyword>
<evidence type="ECO:0000256" key="3">
    <source>
        <dbReference type="ARBA" id="ARBA00022824"/>
    </source>
</evidence>
<comment type="cofactor">
    <cofactor evidence="6">
        <name>Ca(2+)</name>
        <dbReference type="ChEBI" id="CHEBI:29108"/>
    </cofactor>
</comment>
<dbReference type="InterPro" id="IPR012341">
    <property type="entry name" value="6hp_glycosidase-like_sf"/>
</dbReference>
<dbReference type="Proteomes" id="UP000276133">
    <property type="component" value="Unassembled WGS sequence"/>
</dbReference>
<dbReference type="STRING" id="10195.A0A3M7Q1F6"/>
<dbReference type="PANTHER" id="PTHR45679:SF5">
    <property type="entry name" value="ER DEGRADATION-ENHANCING ALPHA-MANNOSIDASE-LIKE PROTEIN 1"/>
    <property type="match status" value="1"/>
</dbReference>
<dbReference type="AlphaFoldDB" id="A0A3M7Q1F6"/>
<feature type="chain" id="PRO_5018062840" description="alpha-1,2-Mannosidase" evidence="8">
    <location>
        <begin position="21"/>
        <end position="735"/>
    </location>
</feature>
<dbReference type="GO" id="GO:0005975">
    <property type="term" value="P:carbohydrate metabolic process"/>
    <property type="evidence" value="ECO:0007669"/>
    <property type="project" value="InterPro"/>
</dbReference>
<feature type="active site" evidence="5">
    <location>
        <position position="316"/>
    </location>
</feature>
<keyword evidence="6" id="KW-0106">Calcium</keyword>
<dbReference type="GO" id="GO:0016020">
    <property type="term" value="C:membrane"/>
    <property type="evidence" value="ECO:0007669"/>
    <property type="project" value="InterPro"/>
</dbReference>
<dbReference type="GO" id="GO:0044322">
    <property type="term" value="C:endoplasmic reticulum quality control compartment"/>
    <property type="evidence" value="ECO:0007669"/>
    <property type="project" value="GOC"/>
</dbReference>
<evidence type="ECO:0000256" key="4">
    <source>
        <dbReference type="ARBA" id="ARBA00023180"/>
    </source>
</evidence>
<feature type="active site" description="Proton donor" evidence="5">
    <location>
        <position position="171"/>
    </location>
</feature>
<dbReference type="InterPro" id="IPR044674">
    <property type="entry name" value="EDEM1/2/3"/>
</dbReference>
<dbReference type="GO" id="GO:0005509">
    <property type="term" value="F:calcium ion binding"/>
    <property type="evidence" value="ECO:0007669"/>
    <property type="project" value="InterPro"/>
</dbReference>
<gene>
    <name evidence="9" type="ORF">BpHYR1_029425</name>
</gene>
<dbReference type="Pfam" id="PF01532">
    <property type="entry name" value="Glyco_hydro_47"/>
    <property type="match status" value="1"/>
</dbReference>
<dbReference type="InterPro" id="IPR036026">
    <property type="entry name" value="Seven-hairpin_glycosidases"/>
</dbReference>
<comment type="subcellular location">
    <subcellularLocation>
        <location evidence="1">Endoplasmic reticulum</location>
    </subcellularLocation>
</comment>
<keyword evidence="3" id="KW-0256">Endoplasmic reticulum</keyword>
<feature type="active site" description="Proton donor" evidence="5">
    <location>
        <position position="420"/>
    </location>
</feature>
<keyword evidence="8" id="KW-0732">Signal</keyword>
<dbReference type="OrthoDB" id="8118055at2759"/>
<dbReference type="PRINTS" id="PR00747">
    <property type="entry name" value="GLYHDRLASE47"/>
</dbReference>
<accession>A0A3M7Q1F6</accession>
<evidence type="ECO:0000256" key="7">
    <source>
        <dbReference type="RuleBase" id="RU361193"/>
    </source>
</evidence>
<proteinExistence type="inferred from homology"/>
<keyword evidence="10" id="KW-1185">Reference proteome</keyword>
<evidence type="ECO:0000256" key="5">
    <source>
        <dbReference type="PIRSR" id="PIRSR601382-1"/>
    </source>
</evidence>
<dbReference type="InterPro" id="IPR001382">
    <property type="entry name" value="Glyco_hydro_47"/>
</dbReference>
<feature type="active site" evidence="5">
    <location>
        <position position="439"/>
    </location>
</feature>
<evidence type="ECO:0000256" key="1">
    <source>
        <dbReference type="ARBA" id="ARBA00004240"/>
    </source>
</evidence>
<comment type="similarity">
    <text evidence="2 7">Belongs to the glycosyl hydrolase 47 family.</text>
</comment>
<protein>
    <recommendedName>
        <fullName evidence="7">alpha-1,2-Mannosidase</fullName>
        <ecNumber evidence="7">3.2.1.-</ecNumber>
    </recommendedName>
</protein>
<feature type="signal peptide" evidence="8">
    <location>
        <begin position="1"/>
        <end position="20"/>
    </location>
</feature>
<reference evidence="9 10" key="1">
    <citation type="journal article" date="2018" name="Sci. Rep.">
        <title>Genomic signatures of local adaptation to the degree of environmental predictability in rotifers.</title>
        <authorList>
            <person name="Franch-Gras L."/>
            <person name="Hahn C."/>
            <person name="Garcia-Roger E.M."/>
            <person name="Carmona M.J."/>
            <person name="Serra M."/>
            <person name="Gomez A."/>
        </authorList>
    </citation>
    <scope>NUCLEOTIDE SEQUENCE [LARGE SCALE GENOMIC DNA]</scope>
    <source>
        <strain evidence="9">HYR1</strain>
    </source>
</reference>
<evidence type="ECO:0000313" key="10">
    <source>
        <dbReference type="Proteomes" id="UP000276133"/>
    </source>
</evidence>
<keyword evidence="7 9" id="KW-0326">Glycosidase</keyword>
<sequence length="735" mass="84710">MKLNFQSFFSFLIYLEPILCFSLDYTLYSQLNTELNDDINPNNSPNSILNYFKLTNETLKDYDSLLYFPEKERIRLKNLAHEMFTFGYDHYMKHAYPLDELDPIHCRGRGPDHLRPENINVNDALGDYLLTLVDSLTTLIVMGNSSEFKLASKLVMENLNFDKNSTVQVFEATIRLIGSLLSSHLVTIDPNQPFGDMKIDNYENEFLNLAHDLAVRLLTAFNNDYNILPYPRVNLKIGVPLNSFNHTCTSGAGSLLLEFGTLSYLLNDTIYEKVARLVSETIFLKKNPTTGLVGNELNIKTGNWQGLMSGLGAGIDSYLEYLLKGFVLFGNPKDLYMFNELKKSIKKYLRHGRGECLRGKGHHPIYINVNMNTGSTANNWIDSLQAFYSGVQVLDNDLDEAVCFHALYFAIWKKFAVLPERFNWNLKLPDIYFYPLRPEFAEATYFLYRATKSPFYLHAAKLIIENLNNITRVKCGFATVHDVLDKSLEDRMESFFLSETLKYLYLTFDKENYLNNEGEINYVFTTEGHMLPIKTLYQIKSHLEPENQQENFNYPRESNKNIYKHKLRYNLPMKISYFDQLFEMIGLSDNLTDLLVKSQEEGFESAINSLIQQWGEITPEQFQEFFDNFQQFGLHHIWHSLDEHCSSNAECGPDACCLKPNLTGKRAITDGSHIHFGSYCAKLRRNGETCSHFDWNMHYYNFHCPCDNGLTCVPGGTVQLHPLIIIQTEATCKAV</sequence>
<organism evidence="9 10">
    <name type="scientific">Brachionus plicatilis</name>
    <name type="common">Marine rotifer</name>
    <name type="synonym">Brachionus muelleri</name>
    <dbReference type="NCBI Taxonomy" id="10195"/>
    <lineage>
        <taxon>Eukaryota</taxon>
        <taxon>Metazoa</taxon>
        <taxon>Spiralia</taxon>
        <taxon>Gnathifera</taxon>
        <taxon>Rotifera</taxon>
        <taxon>Eurotatoria</taxon>
        <taxon>Monogononta</taxon>
        <taxon>Pseudotrocha</taxon>
        <taxon>Ploima</taxon>
        <taxon>Brachionidae</taxon>
        <taxon>Brachionus</taxon>
    </lineage>
</organism>
<evidence type="ECO:0000256" key="2">
    <source>
        <dbReference type="ARBA" id="ARBA00007658"/>
    </source>
</evidence>
<evidence type="ECO:0000256" key="6">
    <source>
        <dbReference type="PIRSR" id="PIRSR601382-2"/>
    </source>
</evidence>
<comment type="caution">
    <text evidence="9">The sequence shown here is derived from an EMBL/GenBank/DDBJ whole genome shotgun (WGS) entry which is preliminary data.</text>
</comment>
<dbReference type="EMBL" id="REGN01007942">
    <property type="protein sequence ID" value="RNA04855.1"/>
    <property type="molecule type" value="Genomic_DNA"/>
</dbReference>
<evidence type="ECO:0000256" key="8">
    <source>
        <dbReference type="SAM" id="SignalP"/>
    </source>
</evidence>
<dbReference type="EC" id="3.2.1.-" evidence="7"/>
<evidence type="ECO:0000313" key="9">
    <source>
        <dbReference type="EMBL" id="RNA04855.1"/>
    </source>
</evidence>
<dbReference type="GO" id="GO:0004571">
    <property type="term" value="F:mannosyl-oligosaccharide 1,2-alpha-mannosidase activity"/>
    <property type="evidence" value="ECO:0007669"/>
    <property type="project" value="InterPro"/>
</dbReference>
<dbReference type="Gene3D" id="2.10.80.10">
    <property type="entry name" value="Lipase, subunit A"/>
    <property type="match status" value="1"/>
</dbReference>
<keyword evidence="4" id="KW-0325">Glycoprotein</keyword>
<feature type="binding site" evidence="6">
    <location>
        <position position="526"/>
    </location>
    <ligand>
        <name>Ca(2+)</name>
        <dbReference type="ChEBI" id="CHEBI:29108"/>
    </ligand>
</feature>
<dbReference type="PANTHER" id="PTHR45679">
    <property type="entry name" value="ER DEGRADATION-ENHANCING ALPHA-MANNOSIDASE-LIKE PROTEIN 2"/>
    <property type="match status" value="1"/>
</dbReference>
<dbReference type="GO" id="GO:1904380">
    <property type="term" value="P:endoplasmic reticulum mannose trimming"/>
    <property type="evidence" value="ECO:0007669"/>
    <property type="project" value="InterPro"/>
</dbReference>
<keyword evidence="6" id="KW-0479">Metal-binding</keyword>
<name>A0A3M7Q1F6_BRAPC</name>
<dbReference type="SUPFAM" id="SSF48225">
    <property type="entry name" value="Seven-hairpin glycosidases"/>
    <property type="match status" value="1"/>
</dbReference>